<gene>
    <name evidence="1" type="ORF">RJ641_035578</name>
</gene>
<comment type="caution">
    <text evidence="1">The sequence shown here is derived from an EMBL/GenBank/DDBJ whole genome shotgun (WGS) entry which is preliminary data.</text>
</comment>
<sequence length="86" mass="9494">MRRTAASLLPAMHEFNRIFPTSGVTRAMTSLALKKQEDTNFQGGIKDDKADPVVAFSKPPPLPPVLEPVVLLSLFETWSSHDSKDD</sequence>
<evidence type="ECO:0000313" key="1">
    <source>
        <dbReference type="EMBL" id="KAK6935423.1"/>
    </source>
</evidence>
<keyword evidence="2" id="KW-1185">Reference proteome</keyword>
<organism evidence="1 2">
    <name type="scientific">Dillenia turbinata</name>
    <dbReference type="NCBI Taxonomy" id="194707"/>
    <lineage>
        <taxon>Eukaryota</taxon>
        <taxon>Viridiplantae</taxon>
        <taxon>Streptophyta</taxon>
        <taxon>Embryophyta</taxon>
        <taxon>Tracheophyta</taxon>
        <taxon>Spermatophyta</taxon>
        <taxon>Magnoliopsida</taxon>
        <taxon>eudicotyledons</taxon>
        <taxon>Gunneridae</taxon>
        <taxon>Pentapetalae</taxon>
        <taxon>Dilleniales</taxon>
        <taxon>Dilleniaceae</taxon>
        <taxon>Dillenia</taxon>
    </lineage>
</organism>
<dbReference type="EMBL" id="JBAMMX010000008">
    <property type="protein sequence ID" value="KAK6935423.1"/>
    <property type="molecule type" value="Genomic_DNA"/>
</dbReference>
<protein>
    <submittedName>
        <fullName evidence="1">Uncharacterized protein</fullName>
    </submittedName>
</protein>
<name>A0AAN8VI04_9MAGN</name>
<evidence type="ECO:0000313" key="2">
    <source>
        <dbReference type="Proteomes" id="UP001370490"/>
    </source>
</evidence>
<accession>A0AAN8VI04</accession>
<reference evidence="1 2" key="1">
    <citation type="submission" date="2023-12" db="EMBL/GenBank/DDBJ databases">
        <title>A high-quality genome assembly for Dillenia turbinata (Dilleniales).</title>
        <authorList>
            <person name="Chanderbali A."/>
        </authorList>
    </citation>
    <scope>NUCLEOTIDE SEQUENCE [LARGE SCALE GENOMIC DNA]</scope>
    <source>
        <strain evidence="1">LSX21</strain>
        <tissue evidence="1">Leaf</tissue>
    </source>
</reference>
<dbReference type="Proteomes" id="UP001370490">
    <property type="component" value="Unassembled WGS sequence"/>
</dbReference>
<dbReference type="AlphaFoldDB" id="A0AAN8VI04"/>
<proteinExistence type="predicted"/>